<comment type="similarity">
    <text evidence="3">Belongs to the YAE1 family.</text>
</comment>
<dbReference type="RefSeq" id="XP_001833972.1">
    <property type="nucleotide sequence ID" value="XM_001833920.1"/>
</dbReference>
<dbReference type="OrthoDB" id="20086at2759"/>
<evidence type="ECO:0000256" key="7">
    <source>
        <dbReference type="ARBA" id="ARBA00023242"/>
    </source>
</evidence>
<reference evidence="9 10" key="1">
    <citation type="journal article" date="2010" name="Proc. Natl. Acad. Sci. U.S.A.">
        <title>Insights into evolution of multicellular fungi from the assembled chromosomes of the mushroom Coprinopsis cinerea (Coprinus cinereus).</title>
        <authorList>
            <person name="Stajich J.E."/>
            <person name="Wilke S.K."/>
            <person name="Ahren D."/>
            <person name="Au C.H."/>
            <person name="Birren B.W."/>
            <person name="Borodovsky M."/>
            <person name="Burns C."/>
            <person name="Canback B."/>
            <person name="Casselton L.A."/>
            <person name="Cheng C.K."/>
            <person name="Deng J."/>
            <person name="Dietrich F.S."/>
            <person name="Fargo D.C."/>
            <person name="Farman M.L."/>
            <person name="Gathman A.C."/>
            <person name="Goldberg J."/>
            <person name="Guigo R."/>
            <person name="Hoegger P.J."/>
            <person name="Hooker J.B."/>
            <person name="Huggins A."/>
            <person name="James T.Y."/>
            <person name="Kamada T."/>
            <person name="Kilaru S."/>
            <person name="Kodira C."/>
            <person name="Kues U."/>
            <person name="Kupfer D."/>
            <person name="Kwan H.S."/>
            <person name="Lomsadze A."/>
            <person name="Li W."/>
            <person name="Lilly W.W."/>
            <person name="Ma L.J."/>
            <person name="Mackey A.J."/>
            <person name="Manning G."/>
            <person name="Martin F."/>
            <person name="Muraguchi H."/>
            <person name="Natvig D.O."/>
            <person name="Palmerini H."/>
            <person name="Ramesh M.A."/>
            <person name="Rehmeyer C.J."/>
            <person name="Roe B.A."/>
            <person name="Shenoy N."/>
            <person name="Stanke M."/>
            <person name="Ter-Hovhannisyan V."/>
            <person name="Tunlid A."/>
            <person name="Velagapudi R."/>
            <person name="Vision T.J."/>
            <person name="Zeng Q."/>
            <person name="Zolan M.E."/>
            <person name="Pukkila P.J."/>
        </authorList>
    </citation>
    <scope>NUCLEOTIDE SEQUENCE [LARGE SCALE GENOMIC DNA]</scope>
    <source>
        <strain evidence="10">Okayama-7 / 130 / ATCC MYA-4618 / FGSC 9003</strain>
    </source>
</reference>
<dbReference type="PANTHER" id="PTHR18829:SF0">
    <property type="entry name" value="PROTEIN YAE1 HOMOLOG"/>
    <property type="match status" value="1"/>
</dbReference>
<organism evidence="9 10">
    <name type="scientific">Coprinopsis cinerea (strain Okayama-7 / 130 / ATCC MYA-4618 / FGSC 9003)</name>
    <name type="common">Inky cap fungus</name>
    <name type="synonym">Hormographiella aspergillata</name>
    <dbReference type="NCBI Taxonomy" id="240176"/>
    <lineage>
        <taxon>Eukaryota</taxon>
        <taxon>Fungi</taxon>
        <taxon>Dikarya</taxon>
        <taxon>Basidiomycota</taxon>
        <taxon>Agaricomycotina</taxon>
        <taxon>Agaricomycetes</taxon>
        <taxon>Agaricomycetidae</taxon>
        <taxon>Agaricales</taxon>
        <taxon>Agaricineae</taxon>
        <taxon>Psathyrellaceae</taxon>
        <taxon>Coprinopsis</taxon>
    </lineage>
</organism>
<proteinExistence type="inferred from homology"/>
<dbReference type="EMBL" id="AACS02000010">
    <property type="protein sequence ID" value="EAU88002.1"/>
    <property type="molecule type" value="Genomic_DNA"/>
</dbReference>
<evidence type="ECO:0000256" key="5">
    <source>
        <dbReference type="ARBA" id="ARBA00018400"/>
    </source>
</evidence>
<dbReference type="eggNOG" id="KOG4774">
    <property type="taxonomic scope" value="Eukaryota"/>
</dbReference>
<dbReference type="InParanoid" id="A8NID2"/>
<protein>
    <recommendedName>
        <fullName evidence="5">Protein YAE1</fullName>
    </recommendedName>
    <alternativeName>
        <fullName evidence="4">Protein yae1</fullName>
    </alternativeName>
</protein>
<dbReference type="Pfam" id="PF09811">
    <property type="entry name" value="Yae1_N"/>
    <property type="match status" value="1"/>
</dbReference>
<dbReference type="GeneID" id="6010476"/>
<comment type="subcellular location">
    <subcellularLocation>
        <location evidence="2">Cytoplasm</location>
    </subcellularLocation>
    <subcellularLocation>
        <location evidence="1">Nucleus</location>
    </subcellularLocation>
</comment>
<evidence type="ECO:0000313" key="10">
    <source>
        <dbReference type="Proteomes" id="UP000001861"/>
    </source>
</evidence>
<dbReference type="KEGG" id="cci:CC1G_01649"/>
<evidence type="ECO:0000259" key="8">
    <source>
        <dbReference type="Pfam" id="PF09811"/>
    </source>
</evidence>
<dbReference type="GO" id="GO:0005634">
    <property type="term" value="C:nucleus"/>
    <property type="evidence" value="ECO:0007669"/>
    <property type="project" value="UniProtKB-SubCell"/>
</dbReference>
<evidence type="ECO:0000313" key="9">
    <source>
        <dbReference type="EMBL" id="EAU88002.1"/>
    </source>
</evidence>
<evidence type="ECO:0000256" key="6">
    <source>
        <dbReference type="ARBA" id="ARBA00022490"/>
    </source>
</evidence>
<keyword evidence="7" id="KW-0539">Nucleus</keyword>
<keyword evidence="10" id="KW-1185">Reference proteome</keyword>
<dbReference type="InterPro" id="IPR019191">
    <property type="entry name" value="Essential_protein_Yae1_N"/>
</dbReference>
<evidence type="ECO:0000256" key="3">
    <source>
        <dbReference type="ARBA" id="ARBA00007096"/>
    </source>
</evidence>
<evidence type="ECO:0000256" key="1">
    <source>
        <dbReference type="ARBA" id="ARBA00004123"/>
    </source>
</evidence>
<dbReference type="GO" id="GO:0005737">
    <property type="term" value="C:cytoplasm"/>
    <property type="evidence" value="ECO:0007669"/>
    <property type="project" value="UniProtKB-SubCell"/>
</dbReference>
<accession>A8NID2</accession>
<feature type="domain" description="Essential protein Yae1 N-terminal" evidence="8">
    <location>
        <begin position="31"/>
        <end position="70"/>
    </location>
</feature>
<keyword evidence="6" id="KW-0963">Cytoplasm</keyword>
<dbReference type="InterPro" id="IPR038881">
    <property type="entry name" value="Yae1-like"/>
</dbReference>
<dbReference type="AlphaFoldDB" id="A8NID2"/>
<gene>
    <name evidence="9" type="ORF">CC1G_01649</name>
</gene>
<comment type="caution">
    <text evidence="9">The sequence shown here is derived from an EMBL/GenBank/DDBJ whole genome shotgun (WGS) entry which is preliminary data.</text>
</comment>
<dbReference type="Proteomes" id="UP000001861">
    <property type="component" value="Unassembled WGS sequence"/>
</dbReference>
<dbReference type="STRING" id="240176.A8NID2"/>
<dbReference type="VEuPathDB" id="FungiDB:CC1G_01649"/>
<name>A8NID2_COPC7</name>
<evidence type="ECO:0000256" key="2">
    <source>
        <dbReference type="ARBA" id="ARBA00004496"/>
    </source>
</evidence>
<evidence type="ECO:0000256" key="4">
    <source>
        <dbReference type="ARBA" id="ARBA00017286"/>
    </source>
</evidence>
<dbReference type="OMA" id="TEEAGWA"/>
<sequence length="186" mass="20196">MDSPWDDSIDDDVHRREVEWDNIASNFTNAGYREGITAGKEGALQEGFDSGFETTGAPLGREVGRARGIASAILSLLNDTPHALGLDESAANDIRDIASQLSNIRFSDIAPPDLEAEEHEREHRLANGESMDVNEEIQAKNDVEGLEDMLAGMGSSTNSTKRPTMDDFRSLVSRLNSFTTSIGLGL</sequence>
<dbReference type="PANTHER" id="PTHR18829">
    <property type="entry name" value="PROTEIN YAE1 HOMOLOG"/>
    <property type="match status" value="1"/>
</dbReference>